<comment type="caution">
    <text evidence="1">The sequence shown here is derived from an EMBL/GenBank/DDBJ whole genome shotgun (WGS) entry which is preliminary data.</text>
</comment>
<gene>
    <name evidence="1" type="ORF">DERP_013145</name>
</gene>
<reference evidence="1 2" key="1">
    <citation type="journal article" date="2018" name="J. Allergy Clin. Immunol.">
        <title>High-quality assembly of Dermatophagoides pteronyssinus genome and transcriptome reveals a wide range of novel allergens.</title>
        <authorList>
            <person name="Liu X.Y."/>
            <person name="Yang K.Y."/>
            <person name="Wang M.Q."/>
            <person name="Kwok J.S."/>
            <person name="Zeng X."/>
            <person name="Yang Z."/>
            <person name="Xiao X.J."/>
            <person name="Lau C.P."/>
            <person name="Li Y."/>
            <person name="Huang Z.M."/>
            <person name="Ba J.G."/>
            <person name="Yim A.K."/>
            <person name="Ouyang C.Y."/>
            <person name="Ngai S.M."/>
            <person name="Chan T.F."/>
            <person name="Leung E.L."/>
            <person name="Liu L."/>
            <person name="Liu Z.G."/>
            <person name="Tsui S.K."/>
        </authorList>
    </citation>
    <scope>NUCLEOTIDE SEQUENCE [LARGE SCALE GENOMIC DNA]</scope>
    <source>
        <strain evidence="1">Derp</strain>
    </source>
</reference>
<sequence>MTNGNSFDDFILIHNCFKSSLSSNISGFIRLTIDISFIESFSSAIRFDRNSSISILSEVIDFVDDDDDDDFLKFCCEINKTLLGFAVSSSGMINVDIFRQFFIASNTCCRPSVVLRKSCAIRDVHEYRIKLNTFPCRVLPIKLASNLSISATSFESNSGLSKSISSFELFSNKNFDTSFSH</sequence>
<dbReference type="EMBL" id="NJHN03000072">
    <property type="protein sequence ID" value="KAH9417883.1"/>
    <property type="molecule type" value="Genomic_DNA"/>
</dbReference>
<accession>A0ABQ8J5Q4</accession>
<name>A0ABQ8J5Q4_DERPT</name>
<dbReference type="Proteomes" id="UP000887458">
    <property type="component" value="Unassembled WGS sequence"/>
</dbReference>
<evidence type="ECO:0000313" key="2">
    <source>
        <dbReference type="Proteomes" id="UP000887458"/>
    </source>
</evidence>
<evidence type="ECO:0000313" key="1">
    <source>
        <dbReference type="EMBL" id="KAH9417883.1"/>
    </source>
</evidence>
<protein>
    <submittedName>
        <fullName evidence="1">Uncharacterized protein</fullName>
    </submittedName>
</protein>
<proteinExistence type="predicted"/>
<organism evidence="1 2">
    <name type="scientific">Dermatophagoides pteronyssinus</name>
    <name type="common">European house dust mite</name>
    <dbReference type="NCBI Taxonomy" id="6956"/>
    <lineage>
        <taxon>Eukaryota</taxon>
        <taxon>Metazoa</taxon>
        <taxon>Ecdysozoa</taxon>
        <taxon>Arthropoda</taxon>
        <taxon>Chelicerata</taxon>
        <taxon>Arachnida</taxon>
        <taxon>Acari</taxon>
        <taxon>Acariformes</taxon>
        <taxon>Sarcoptiformes</taxon>
        <taxon>Astigmata</taxon>
        <taxon>Psoroptidia</taxon>
        <taxon>Analgoidea</taxon>
        <taxon>Pyroglyphidae</taxon>
        <taxon>Dermatophagoidinae</taxon>
        <taxon>Dermatophagoides</taxon>
    </lineage>
</organism>
<reference evidence="1 2" key="2">
    <citation type="journal article" date="2022" name="Mol. Biol. Evol.">
        <title>Comparative Genomics Reveals Insights into the Divergent Evolution of Astigmatic Mites and Household Pest Adaptations.</title>
        <authorList>
            <person name="Xiong Q."/>
            <person name="Wan A.T."/>
            <person name="Liu X."/>
            <person name="Fung C.S."/>
            <person name="Xiao X."/>
            <person name="Malainual N."/>
            <person name="Hou J."/>
            <person name="Wang L."/>
            <person name="Wang M."/>
            <person name="Yang K.Y."/>
            <person name="Cui Y."/>
            <person name="Leung E.L."/>
            <person name="Nong W."/>
            <person name="Shin S.K."/>
            <person name="Au S.W."/>
            <person name="Jeong K.Y."/>
            <person name="Chew F.T."/>
            <person name="Hui J.H."/>
            <person name="Leung T.F."/>
            <person name="Tungtrongchitr A."/>
            <person name="Zhong N."/>
            <person name="Liu Z."/>
            <person name="Tsui S.K."/>
        </authorList>
    </citation>
    <scope>NUCLEOTIDE SEQUENCE [LARGE SCALE GENOMIC DNA]</scope>
    <source>
        <strain evidence="1">Derp</strain>
    </source>
</reference>
<keyword evidence="2" id="KW-1185">Reference proteome</keyword>